<dbReference type="Proteomes" id="UP000195440">
    <property type="component" value="Unassembled WGS sequence"/>
</dbReference>
<comment type="caution">
    <text evidence="2">The sequence shown here is derived from an EMBL/GenBank/DDBJ whole genome shotgun (WGS) entry which is preliminary data.</text>
</comment>
<evidence type="ECO:0008006" key="4">
    <source>
        <dbReference type="Google" id="ProtNLM"/>
    </source>
</evidence>
<proteinExistence type="predicted"/>
<dbReference type="RefSeq" id="WP_087271392.1">
    <property type="nucleotide sequence ID" value="NZ_JBJGBV010000012.1"/>
</dbReference>
<organism evidence="2 3">
    <name type="scientific">Pseudomonas caspiana</name>
    <dbReference type="NCBI Taxonomy" id="1451454"/>
    <lineage>
        <taxon>Bacteria</taxon>
        <taxon>Pseudomonadati</taxon>
        <taxon>Pseudomonadota</taxon>
        <taxon>Gammaproteobacteria</taxon>
        <taxon>Pseudomonadales</taxon>
        <taxon>Pseudomonadaceae</taxon>
        <taxon>Pseudomonas</taxon>
    </lineage>
</organism>
<dbReference type="InterPro" id="IPR013431">
    <property type="entry name" value="Delta_60_rpt"/>
</dbReference>
<dbReference type="AlphaFoldDB" id="A0A1Y3NXC2"/>
<dbReference type="Gene3D" id="2.80.10.50">
    <property type="match status" value="2"/>
</dbReference>
<keyword evidence="3" id="KW-1185">Reference proteome</keyword>
<gene>
    <name evidence="2" type="ORF">AUC60_19150</name>
</gene>
<evidence type="ECO:0000313" key="3">
    <source>
        <dbReference type="Proteomes" id="UP000195440"/>
    </source>
</evidence>
<accession>A0A1Y3NXC2</accession>
<dbReference type="EMBL" id="LOHF01000018">
    <property type="protein sequence ID" value="OUM72265.1"/>
    <property type="molecule type" value="Genomic_DNA"/>
</dbReference>
<sequence>MTLSTTKAADFDPSFGENGRLEVRPPGNFTNILSNVTTDALGRLVIFGSYRRQTPATQRPGVARFTDIGAFDTGFGDMQDGLTSPPKEVLASSVSSIAMLEDGKFFITGASSTQLPLIQYDADGKLVSSQDIAQESQSVTPRLLALEDKFLVATANGSAGVIYRRQADGTPDMDFGSDGKTTFLSGNSYISTLHMARSKGNSYFYLAGEVGNDGFILRMTNSGELDQGFADNGVYLIKMVDSRLSACRKVIELSDGKLLALIASSGSVDNSAIYLTRLTTTGRIDATFDRGEPVLIPGEVGEDLALQDDKILILHRGLMTGNQLTRYLPNGALDQEFGSDGSGSINFNNAQISFAKSVTVQNDGKIVVAGLSGSLTVLLRLLP</sequence>
<evidence type="ECO:0000313" key="2">
    <source>
        <dbReference type="EMBL" id="OUM72265.1"/>
    </source>
</evidence>
<name>A0A1Y3NXC2_9PSED</name>
<evidence type="ECO:0000256" key="1">
    <source>
        <dbReference type="SAM" id="MobiDB-lite"/>
    </source>
</evidence>
<dbReference type="OrthoDB" id="9805017at2"/>
<dbReference type="Pfam" id="PF17164">
    <property type="entry name" value="DUF5122"/>
    <property type="match status" value="2"/>
</dbReference>
<dbReference type="SUPFAM" id="SSF82171">
    <property type="entry name" value="DPP6 N-terminal domain-like"/>
    <property type="match status" value="1"/>
</dbReference>
<protein>
    <recommendedName>
        <fullName evidence="4">Delta-60 repeat domain-containing protein</fullName>
    </recommendedName>
</protein>
<reference evidence="2 3" key="1">
    <citation type="journal article" date="2017" name="Syst. Appl. Microbiol.">
        <title>Pseudomonas caspiana sp. nov., a citrus pathogen in the Pseudomonas syringae phylogenetic group.</title>
        <authorList>
            <person name="Busquets A."/>
            <person name="Gomila M."/>
            <person name="Beiki F."/>
            <person name="Mulet M."/>
            <person name="Rahimian H."/>
            <person name="Garcia-Valdes E."/>
            <person name="Lalucat J."/>
        </authorList>
    </citation>
    <scope>NUCLEOTIDE SEQUENCE [LARGE SCALE GENOMIC DNA]</scope>
    <source>
        <strain evidence="2 3">FBF102</strain>
    </source>
</reference>
<feature type="region of interest" description="Disordered" evidence="1">
    <location>
        <begin position="1"/>
        <end position="22"/>
    </location>
</feature>
<dbReference type="NCBIfam" id="TIGR02608">
    <property type="entry name" value="delta_60_rpt"/>
    <property type="match status" value="4"/>
</dbReference>